<accession>A0A2I1GKA3</accession>
<name>A0A2I1GKA3_9GLOM</name>
<reference evidence="1 2" key="1">
    <citation type="submission" date="2015-10" db="EMBL/GenBank/DDBJ databases">
        <title>Genome analyses suggest a sexual origin of heterokaryosis in a supposedly ancient asexual fungus.</title>
        <authorList>
            <person name="Ropars J."/>
            <person name="Sedzielewska K."/>
            <person name="Noel J."/>
            <person name="Charron P."/>
            <person name="Farinelli L."/>
            <person name="Marton T."/>
            <person name="Kruger M."/>
            <person name="Pelin A."/>
            <person name="Brachmann A."/>
            <person name="Corradi N."/>
        </authorList>
    </citation>
    <scope>NUCLEOTIDE SEQUENCE [LARGE SCALE GENOMIC DNA]</scope>
    <source>
        <strain evidence="1 2">A4</strain>
    </source>
</reference>
<sequence>MGHFRLGKGMSCIKNFCERCNKKHGVLENPNKKKAGRKFKLHQEGIMKLYRFLLKKPDWYLDELAAKLSRKAKERNEIERISFIMRMKNFSLEQLVFVDETAKDERSPFTTTDKKSH</sequence>
<dbReference type="EMBL" id="LLXI01000513">
    <property type="protein sequence ID" value="PKY47062.1"/>
    <property type="molecule type" value="Genomic_DNA"/>
</dbReference>
<dbReference type="Proteomes" id="UP000234323">
    <property type="component" value="Unassembled WGS sequence"/>
</dbReference>
<dbReference type="AlphaFoldDB" id="A0A2I1GKA3"/>
<proteinExistence type="predicted"/>
<protein>
    <submittedName>
        <fullName evidence="1">Uncharacterized protein</fullName>
    </submittedName>
</protein>
<organism evidence="1 2">
    <name type="scientific">Rhizophagus irregularis</name>
    <dbReference type="NCBI Taxonomy" id="588596"/>
    <lineage>
        <taxon>Eukaryota</taxon>
        <taxon>Fungi</taxon>
        <taxon>Fungi incertae sedis</taxon>
        <taxon>Mucoromycota</taxon>
        <taxon>Glomeromycotina</taxon>
        <taxon>Glomeromycetes</taxon>
        <taxon>Glomerales</taxon>
        <taxon>Glomeraceae</taxon>
        <taxon>Rhizophagus</taxon>
    </lineage>
</organism>
<gene>
    <name evidence="1" type="ORF">RhiirA4_462133</name>
</gene>
<evidence type="ECO:0000313" key="1">
    <source>
        <dbReference type="EMBL" id="PKY47062.1"/>
    </source>
</evidence>
<dbReference type="VEuPathDB" id="FungiDB:FUN_003968"/>
<keyword evidence="2" id="KW-1185">Reference proteome</keyword>
<comment type="caution">
    <text evidence="1">The sequence shown here is derived from an EMBL/GenBank/DDBJ whole genome shotgun (WGS) entry which is preliminary data.</text>
</comment>
<evidence type="ECO:0000313" key="2">
    <source>
        <dbReference type="Proteomes" id="UP000234323"/>
    </source>
</evidence>